<dbReference type="InterPro" id="IPR032834">
    <property type="entry name" value="NatK-like_C"/>
</dbReference>
<feature type="domain" description="Sensor histidine kinase NatK-like C-terminal" evidence="1">
    <location>
        <begin position="58"/>
        <end position="154"/>
    </location>
</feature>
<dbReference type="GO" id="GO:0005524">
    <property type="term" value="F:ATP binding"/>
    <property type="evidence" value="ECO:0007669"/>
    <property type="project" value="UniProtKB-KW"/>
</dbReference>
<protein>
    <submittedName>
        <fullName evidence="2">ATP-binding protein</fullName>
    </submittedName>
</protein>
<dbReference type="EMBL" id="JAKNGE010000029">
    <property type="protein sequence ID" value="MCG4747887.1"/>
    <property type="molecule type" value="Genomic_DNA"/>
</dbReference>
<proteinExistence type="predicted"/>
<sequence>MSVRRIGTLYHGPTPSPCKNQAVNAVLNYYQQVAVQKGIPLQLKVTLPSKLKPESWNLGILFGNLLENAMEASEKVPEDTRMVKVYSKITNGNLLLTVRNHWDGELPFSGETVFSTKHEGAGIGLSSVRSLVKKNGGQFFLKPEKHEFEVSVVLWNAADKVMHI</sequence>
<dbReference type="Gene3D" id="3.30.565.10">
    <property type="entry name" value="Histidine kinase-like ATPase, C-terminal domain"/>
    <property type="match status" value="1"/>
</dbReference>
<keyword evidence="2" id="KW-0547">Nucleotide-binding</keyword>
<reference evidence="2" key="1">
    <citation type="submission" date="2022-01" db="EMBL/GenBank/DDBJ databases">
        <title>Collection of gut derived symbiotic bacterial strains cultured from healthy donors.</title>
        <authorList>
            <person name="Lin H."/>
            <person name="Kohout C."/>
            <person name="Waligurski E."/>
            <person name="Pamer E.G."/>
        </authorList>
    </citation>
    <scope>NUCLEOTIDE SEQUENCE</scope>
    <source>
        <strain evidence="2">DFI.6.55</strain>
    </source>
</reference>
<comment type="caution">
    <text evidence="2">The sequence shown here is derived from an EMBL/GenBank/DDBJ whole genome shotgun (WGS) entry which is preliminary data.</text>
</comment>
<keyword evidence="2" id="KW-0067">ATP-binding</keyword>
<gene>
    <name evidence="2" type="ORF">L0N08_20900</name>
</gene>
<dbReference type="RefSeq" id="WP_238053784.1">
    <property type="nucleotide sequence ID" value="NZ_JAAITT010000080.1"/>
</dbReference>
<dbReference type="SUPFAM" id="SSF55874">
    <property type="entry name" value="ATPase domain of HSP90 chaperone/DNA topoisomerase II/histidine kinase"/>
    <property type="match status" value="1"/>
</dbReference>
<accession>A0AAW5C1D6</accession>
<evidence type="ECO:0000313" key="2">
    <source>
        <dbReference type="EMBL" id="MCG4747887.1"/>
    </source>
</evidence>
<dbReference type="AlphaFoldDB" id="A0AAW5C1D6"/>
<evidence type="ECO:0000259" key="1">
    <source>
        <dbReference type="Pfam" id="PF14501"/>
    </source>
</evidence>
<evidence type="ECO:0000313" key="3">
    <source>
        <dbReference type="Proteomes" id="UP001299608"/>
    </source>
</evidence>
<dbReference type="InterPro" id="IPR036890">
    <property type="entry name" value="HATPase_C_sf"/>
</dbReference>
<organism evidence="2 3">
    <name type="scientific">Enterocloster aldenensis</name>
    <dbReference type="NCBI Taxonomy" id="358742"/>
    <lineage>
        <taxon>Bacteria</taxon>
        <taxon>Bacillati</taxon>
        <taxon>Bacillota</taxon>
        <taxon>Clostridia</taxon>
        <taxon>Lachnospirales</taxon>
        <taxon>Lachnospiraceae</taxon>
        <taxon>Enterocloster</taxon>
    </lineage>
</organism>
<dbReference type="Proteomes" id="UP001299608">
    <property type="component" value="Unassembled WGS sequence"/>
</dbReference>
<name>A0AAW5C1D6_9FIRM</name>
<dbReference type="CDD" id="cd16935">
    <property type="entry name" value="HATPase_AgrC-ComD-like"/>
    <property type="match status" value="1"/>
</dbReference>
<dbReference type="Pfam" id="PF14501">
    <property type="entry name" value="HATPase_c_5"/>
    <property type="match status" value="1"/>
</dbReference>